<dbReference type="Pfam" id="PF00044">
    <property type="entry name" value="Gp_dh_N"/>
    <property type="match status" value="1"/>
</dbReference>
<gene>
    <name evidence="3" type="ORF">METZ01_LOCUS512000</name>
</gene>
<feature type="non-terminal residue" evidence="3">
    <location>
        <position position="153"/>
    </location>
</feature>
<sequence length="153" mass="17094">MNIGIMGFGHIGRYIYLLAQKNPKYKINCISDVGNPEILHYLLKNESRINSEYDIDGNYLISENGKTRIINGIEPGDVPWDVFEVDWVIEATGKYLHRDSLQKHIDSGAKRVVLTTLPEDEIDNFIISGINDNTLSIKDKILSAGSSTTNALA</sequence>
<feature type="domain" description="Glyceraldehyde 3-phosphate dehydrogenase NAD(P) binding" evidence="2">
    <location>
        <begin position="1"/>
        <end position="147"/>
    </location>
</feature>
<dbReference type="EMBL" id="UINC01228010">
    <property type="protein sequence ID" value="SVE59146.1"/>
    <property type="molecule type" value="Genomic_DNA"/>
</dbReference>
<accession>A0A383EQH8</accession>
<dbReference type="InterPro" id="IPR036291">
    <property type="entry name" value="NAD(P)-bd_dom_sf"/>
</dbReference>
<dbReference type="SUPFAM" id="SSF51735">
    <property type="entry name" value="NAD(P)-binding Rossmann-fold domains"/>
    <property type="match status" value="1"/>
</dbReference>
<dbReference type="SMART" id="SM00846">
    <property type="entry name" value="Gp_dh_N"/>
    <property type="match status" value="1"/>
</dbReference>
<dbReference type="InterPro" id="IPR020828">
    <property type="entry name" value="GlycerAld_3-P_DH_NAD(P)-bd"/>
</dbReference>
<evidence type="ECO:0000256" key="1">
    <source>
        <dbReference type="ARBA" id="ARBA00023002"/>
    </source>
</evidence>
<reference evidence="3" key="1">
    <citation type="submission" date="2018-05" db="EMBL/GenBank/DDBJ databases">
        <authorList>
            <person name="Lanie J.A."/>
            <person name="Ng W.-L."/>
            <person name="Kazmierczak K.M."/>
            <person name="Andrzejewski T.M."/>
            <person name="Davidsen T.M."/>
            <person name="Wayne K.J."/>
            <person name="Tettelin H."/>
            <person name="Glass J.I."/>
            <person name="Rusch D."/>
            <person name="Podicherti R."/>
            <person name="Tsui H.-C.T."/>
            <person name="Winkler M.E."/>
        </authorList>
    </citation>
    <scope>NUCLEOTIDE SEQUENCE</scope>
</reference>
<dbReference type="GO" id="GO:0016620">
    <property type="term" value="F:oxidoreductase activity, acting on the aldehyde or oxo group of donors, NAD or NADP as acceptor"/>
    <property type="evidence" value="ECO:0007669"/>
    <property type="project" value="InterPro"/>
</dbReference>
<evidence type="ECO:0000259" key="2">
    <source>
        <dbReference type="SMART" id="SM00846"/>
    </source>
</evidence>
<keyword evidence="1" id="KW-0560">Oxidoreductase</keyword>
<proteinExistence type="predicted"/>
<dbReference type="PANTHER" id="PTHR43148">
    <property type="entry name" value="GLYCERALDEHYDE-3-PHOSPHATE DEHYDROGENASE 2"/>
    <property type="match status" value="1"/>
</dbReference>
<evidence type="ECO:0000313" key="3">
    <source>
        <dbReference type="EMBL" id="SVE59146.1"/>
    </source>
</evidence>
<dbReference type="AlphaFoldDB" id="A0A383EQH8"/>
<dbReference type="GO" id="GO:0051287">
    <property type="term" value="F:NAD binding"/>
    <property type="evidence" value="ECO:0007669"/>
    <property type="project" value="InterPro"/>
</dbReference>
<protein>
    <recommendedName>
        <fullName evidence="2">Glyceraldehyde 3-phosphate dehydrogenase NAD(P) binding domain-containing protein</fullName>
    </recommendedName>
</protein>
<dbReference type="InterPro" id="IPR020831">
    <property type="entry name" value="GlycerAld/Erythrose_P_DH"/>
</dbReference>
<dbReference type="Gene3D" id="3.40.50.720">
    <property type="entry name" value="NAD(P)-binding Rossmann-like Domain"/>
    <property type="match status" value="1"/>
</dbReference>
<name>A0A383EQH8_9ZZZZ</name>
<organism evidence="3">
    <name type="scientific">marine metagenome</name>
    <dbReference type="NCBI Taxonomy" id="408172"/>
    <lineage>
        <taxon>unclassified sequences</taxon>
        <taxon>metagenomes</taxon>
        <taxon>ecological metagenomes</taxon>
    </lineage>
</organism>